<dbReference type="Proteomes" id="UP000539642">
    <property type="component" value="Unassembled WGS sequence"/>
</dbReference>
<keyword evidence="8" id="KW-1185">Reference proteome</keyword>
<protein>
    <submittedName>
        <fullName evidence="7">Coenzyme F420 hydrogenase subunit beta</fullName>
        <ecNumber evidence="7">1.12.98.1</ecNumber>
    </submittedName>
</protein>
<dbReference type="PROSITE" id="PS00198">
    <property type="entry name" value="4FE4S_FER_1"/>
    <property type="match status" value="1"/>
</dbReference>
<evidence type="ECO:0000256" key="3">
    <source>
        <dbReference type="ARBA" id="ARBA00023002"/>
    </source>
</evidence>
<comment type="caution">
    <text evidence="7">The sequence shown here is derived from an EMBL/GenBank/DDBJ whole genome shotgun (WGS) entry which is preliminary data.</text>
</comment>
<dbReference type="GO" id="GO:0050454">
    <property type="term" value="F:coenzyme F420 hydrogenase activity"/>
    <property type="evidence" value="ECO:0007669"/>
    <property type="project" value="UniProtKB-EC"/>
</dbReference>
<evidence type="ECO:0000256" key="2">
    <source>
        <dbReference type="ARBA" id="ARBA00022723"/>
    </source>
</evidence>
<keyword evidence="4" id="KW-0408">Iron</keyword>
<dbReference type="SUPFAM" id="SSF54862">
    <property type="entry name" value="4Fe-4S ferredoxins"/>
    <property type="match status" value="1"/>
</dbReference>
<dbReference type="AlphaFoldDB" id="A0A840UPV0"/>
<organism evidence="7 8">
    <name type="scientific">Desulfoprunum benzoelyticum</name>
    <dbReference type="NCBI Taxonomy" id="1506996"/>
    <lineage>
        <taxon>Bacteria</taxon>
        <taxon>Pseudomonadati</taxon>
        <taxon>Thermodesulfobacteriota</taxon>
        <taxon>Desulfobulbia</taxon>
        <taxon>Desulfobulbales</taxon>
        <taxon>Desulfobulbaceae</taxon>
        <taxon>Desulfoprunum</taxon>
    </lineage>
</organism>
<sequence>MSEKLQLRKEPFAFLVDNVIGPGMCTRCGMCVGVCPPGVIDIAATAYPVLTGTCVSCGFCTACCPGLDVDYPALSRQVFDESYDPADLQGHVEQLYVAHPKNRQIRHAGASGGMVTGILDHLLAIGEIDGAVVVGTDSLLPYKTRGVLATTGPEIQACSQSKYCVTPSLAVLRQLRRLQGRYAVVALPCQVHALRKLQQVDRGLAGKIKYILGLYCHCTMEVNGHEEAIEAFGIPLAEVAAFQFRGGGWPGGFFVVKKDGTEVPLHQKILIKDVMNVMFRLYGPQRCLLCVDALAEYADLSFGDFWAFDFAEDLAIHERCTLISQRTAVGRQLMEEVQRCGEFVVHTVPHSRNSKRILRMAQGKKTRAYVGLHAAMAGGRSYPDYHFAIPVPSPRQRRQVRWFKLFQRIRHRYFRTLVLKLLFSPLGVVAYRVNTLRKKILIDYHA</sequence>
<evidence type="ECO:0000313" key="8">
    <source>
        <dbReference type="Proteomes" id="UP000539642"/>
    </source>
</evidence>
<dbReference type="InterPro" id="IPR007525">
    <property type="entry name" value="FrhB_FdhB_C"/>
</dbReference>
<dbReference type="Pfam" id="PF04422">
    <property type="entry name" value="FrhB_FdhB_N"/>
    <property type="match status" value="1"/>
</dbReference>
<dbReference type="InterPro" id="IPR045220">
    <property type="entry name" value="FRHB/FDHB/HCAR-like"/>
</dbReference>
<evidence type="ECO:0000313" key="7">
    <source>
        <dbReference type="EMBL" id="MBB5346583.1"/>
    </source>
</evidence>
<proteinExistence type="predicted"/>
<dbReference type="InterPro" id="IPR007516">
    <property type="entry name" value="Co_F420_Hydgase/DH_bsu_N"/>
</dbReference>
<dbReference type="PANTHER" id="PTHR31332">
    <property type="entry name" value="7-HYDROXYMETHYL CHLOROPHYLL A REDUCTASE, CHLOROPLASTIC"/>
    <property type="match status" value="1"/>
</dbReference>
<accession>A0A840UPV0</accession>
<dbReference type="InterPro" id="IPR017896">
    <property type="entry name" value="4Fe4S_Fe-S-bd"/>
</dbReference>
<dbReference type="InterPro" id="IPR017900">
    <property type="entry name" value="4Fe4S_Fe_S_CS"/>
</dbReference>
<reference evidence="7 8" key="1">
    <citation type="submission" date="2020-08" db="EMBL/GenBank/DDBJ databases">
        <title>Genomic Encyclopedia of Type Strains, Phase IV (KMG-IV): sequencing the most valuable type-strain genomes for metagenomic binning, comparative biology and taxonomic classification.</title>
        <authorList>
            <person name="Goeker M."/>
        </authorList>
    </citation>
    <scope>NUCLEOTIDE SEQUENCE [LARGE SCALE GENOMIC DNA]</scope>
    <source>
        <strain evidence="7 8">DSM 28570</strain>
    </source>
</reference>
<name>A0A840UPV0_9BACT</name>
<dbReference type="EMBL" id="JACHEO010000001">
    <property type="protein sequence ID" value="MBB5346583.1"/>
    <property type="molecule type" value="Genomic_DNA"/>
</dbReference>
<dbReference type="RefSeq" id="WP_183347539.1">
    <property type="nucleotide sequence ID" value="NZ_JACHEO010000001.1"/>
</dbReference>
<dbReference type="Pfam" id="PF04432">
    <property type="entry name" value="FrhB_FdhB_C"/>
    <property type="match status" value="1"/>
</dbReference>
<keyword evidence="3 7" id="KW-0560">Oxidoreductase</keyword>
<keyword evidence="5" id="KW-0411">Iron-sulfur</keyword>
<keyword evidence="2" id="KW-0479">Metal-binding</keyword>
<evidence type="ECO:0000259" key="6">
    <source>
        <dbReference type="PROSITE" id="PS51379"/>
    </source>
</evidence>
<evidence type="ECO:0000256" key="4">
    <source>
        <dbReference type="ARBA" id="ARBA00023004"/>
    </source>
</evidence>
<feature type="domain" description="4Fe-4S ferredoxin-type" evidence="6">
    <location>
        <begin position="16"/>
        <end position="45"/>
    </location>
</feature>
<gene>
    <name evidence="7" type="ORF">HNQ81_000290</name>
</gene>
<dbReference type="PROSITE" id="PS51379">
    <property type="entry name" value="4FE4S_FER_2"/>
    <property type="match status" value="1"/>
</dbReference>
<dbReference type="GO" id="GO:0046872">
    <property type="term" value="F:metal ion binding"/>
    <property type="evidence" value="ECO:0007669"/>
    <property type="project" value="UniProtKB-KW"/>
</dbReference>
<comment type="cofactor">
    <cofactor evidence="1">
        <name>FAD</name>
        <dbReference type="ChEBI" id="CHEBI:57692"/>
    </cofactor>
</comment>
<dbReference type="Gene3D" id="3.30.70.20">
    <property type="match status" value="1"/>
</dbReference>
<dbReference type="GO" id="GO:0052592">
    <property type="term" value="F:oxidoreductase activity, acting on CH or CH2 groups, with an iron-sulfur protein as acceptor"/>
    <property type="evidence" value="ECO:0007669"/>
    <property type="project" value="TreeGrafter"/>
</dbReference>
<evidence type="ECO:0000256" key="1">
    <source>
        <dbReference type="ARBA" id="ARBA00001974"/>
    </source>
</evidence>
<dbReference type="PANTHER" id="PTHR31332:SF6">
    <property type="entry name" value="FORMATE DEHYDROGENASE SUBUNIT BETA"/>
    <property type="match status" value="1"/>
</dbReference>
<dbReference type="GO" id="GO:0051536">
    <property type="term" value="F:iron-sulfur cluster binding"/>
    <property type="evidence" value="ECO:0007669"/>
    <property type="project" value="UniProtKB-KW"/>
</dbReference>
<evidence type="ECO:0000256" key="5">
    <source>
        <dbReference type="ARBA" id="ARBA00023014"/>
    </source>
</evidence>
<dbReference type="EC" id="1.12.98.1" evidence="7"/>